<protein>
    <submittedName>
        <fullName evidence="2">Uncharacterized protein</fullName>
    </submittedName>
</protein>
<evidence type="ECO:0000313" key="3">
    <source>
        <dbReference type="Proteomes" id="UP000288805"/>
    </source>
</evidence>
<gene>
    <name evidence="2" type="ORF">CK203_050944</name>
</gene>
<evidence type="ECO:0000313" key="2">
    <source>
        <dbReference type="EMBL" id="RVW78783.1"/>
    </source>
</evidence>
<reference evidence="2 3" key="1">
    <citation type="journal article" date="2018" name="PLoS Genet.">
        <title>Population sequencing reveals clonal diversity and ancestral inbreeding in the grapevine cultivar Chardonnay.</title>
        <authorList>
            <person name="Roach M.J."/>
            <person name="Johnson D.L."/>
            <person name="Bohlmann J."/>
            <person name="van Vuuren H.J."/>
            <person name="Jones S.J."/>
            <person name="Pretorius I.S."/>
            <person name="Schmidt S.A."/>
            <person name="Borneman A.R."/>
        </authorList>
    </citation>
    <scope>NUCLEOTIDE SEQUENCE [LARGE SCALE GENOMIC DNA]</scope>
    <source>
        <strain evidence="3">cv. Chardonnay</strain>
        <tissue evidence="2">Leaf</tissue>
    </source>
</reference>
<name>A0A438H389_VITVI</name>
<organism evidence="2 3">
    <name type="scientific">Vitis vinifera</name>
    <name type="common">Grape</name>
    <dbReference type="NCBI Taxonomy" id="29760"/>
    <lineage>
        <taxon>Eukaryota</taxon>
        <taxon>Viridiplantae</taxon>
        <taxon>Streptophyta</taxon>
        <taxon>Embryophyta</taxon>
        <taxon>Tracheophyta</taxon>
        <taxon>Spermatophyta</taxon>
        <taxon>Magnoliopsida</taxon>
        <taxon>eudicotyledons</taxon>
        <taxon>Gunneridae</taxon>
        <taxon>Pentapetalae</taxon>
        <taxon>rosids</taxon>
        <taxon>Vitales</taxon>
        <taxon>Vitaceae</taxon>
        <taxon>Viteae</taxon>
        <taxon>Vitis</taxon>
    </lineage>
</organism>
<proteinExistence type="predicted"/>
<dbReference type="AlphaFoldDB" id="A0A438H389"/>
<comment type="caution">
    <text evidence="2">The sequence shown here is derived from an EMBL/GenBank/DDBJ whole genome shotgun (WGS) entry which is preliminary data.</text>
</comment>
<dbReference type="EMBL" id="QGNW01000290">
    <property type="protein sequence ID" value="RVW78783.1"/>
    <property type="molecule type" value="Genomic_DNA"/>
</dbReference>
<sequence length="166" mass="18774">MDIQFCKGKSYSSGNVSLVPLQGEIRSEKRVRILGQEEDSNDLGKGKSLDAPNPMTLEFESEERKDEKPARLFQQCYTRRNKYATVIPSLGFNTLNDATMPLDDTSETNPEVHVPSPLTLEIAILNPQVGDQVIFQEALKDFEWKFAMVEEMKFLKELYLGDGQAP</sequence>
<evidence type="ECO:0000256" key="1">
    <source>
        <dbReference type="SAM" id="MobiDB-lite"/>
    </source>
</evidence>
<dbReference type="Proteomes" id="UP000288805">
    <property type="component" value="Unassembled WGS sequence"/>
</dbReference>
<accession>A0A438H389</accession>
<feature type="region of interest" description="Disordered" evidence="1">
    <location>
        <begin position="32"/>
        <end position="54"/>
    </location>
</feature>